<proteinExistence type="predicted"/>
<protein>
    <submittedName>
        <fullName evidence="2">N-acetylglucosaminyl transferase component Gpi1</fullName>
    </submittedName>
</protein>
<keyword evidence="1" id="KW-1133">Transmembrane helix</keyword>
<reference evidence="2" key="1">
    <citation type="journal article" date="2021" name="Sci. Rep.">
        <title>Diploid genomic architecture of Nitzschia inconspicua, an elite biomass production diatom.</title>
        <authorList>
            <person name="Oliver A."/>
            <person name="Podell S."/>
            <person name="Pinowska A."/>
            <person name="Traller J.C."/>
            <person name="Smith S.R."/>
            <person name="McClure R."/>
            <person name="Beliaev A."/>
            <person name="Bohutskyi P."/>
            <person name="Hill E.A."/>
            <person name="Rabines A."/>
            <person name="Zheng H."/>
            <person name="Allen L.Z."/>
            <person name="Kuo A."/>
            <person name="Grigoriev I.V."/>
            <person name="Allen A.E."/>
            <person name="Hazlebeck D."/>
            <person name="Allen E.E."/>
        </authorList>
    </citation>
    <scope>NUCLEOTIDE SEQUENCE</scope>
    <source>
        <strain evidence="2">Hildebrandi</strain>
    </source>
</reference>
<comment type="caution">
    <text evidence="2">The sequence shown here is derived from an EMBL/GenBank/DDBJ whole genome shotgun (WGS) entry which is preliminary data.</text>
</comment>
<feature type="transmembrane region" description="Helical" evidence="1">
    <location>
        <begin position="444"/>
        <end position="460"/>
    </location>
</feature>
<dbReference type="AlphaFoldDB" id="A0A9K3LBT1"/>
<evidence type="ECO:0000313" key="3">
    <source>
        <dbReference type="Proteomes" id="UP000693970"/>
    </source>
</evidence>
<dbReference type="GO" id="GO:0005783">
    <property type="term" value="C:endoplasmic reticulum"/>
    <property type="evidence" value="ECO:0007669"/>
    <property type="project" value="TreeGrafter"/>
</dbReference>
<feature type="transmembrane region" description="Helical" evidence="1">
    <location>
        <begin position="308"/>
        <end position="329"/>
    </location>
</feature>
<dbReference type="InterPro" id="IPR007720">
    <property type="entry name" value="PigQ/GPI1"/>
</dbReference>
<organism evidence="2 3">
    <name type="scientific">Nitzschia inconspicua</name>
    <dbReference type="NCBI Taxonomy" id="303405"/>
    <lineage>
        <taxon>Eukaryota</taxon>
        <taxon>Sar</taxon>
        <taxon>Stramenopiles</taxon>
        <taxon>Ochrophyta</taxon>
        <taxon>Bacillariophyta</taxon>
        <taxon>Bacillariophyceae</taxon>
        <taxon>Bacillariophycidae</taxon>
        <taxon>Bacillariales</taxon>
        <taxon>Bacillariaceae</taxon>
        <taxon>Nitzschia</taxon>
    </lineage>
</organism>
<dbReference type="PANTHER" id="PTHR21329:SF3">
    <property type="entry name" value="PHOSPHATIDYLINOSITOL N-ACETYLGLUCOSAMINYLTRANSFERASE SUBUNIT Q"/>
    <property type="match status" value="1"/>
</dbReference>
<dbReference type="GO" id="GO:0016740">
    <property type="term" value="F:transferase activity"/>
    <property type="evidence" value="ECO:0007669"/>
    <property type="project" value="UniProtKB-KW"/>
</dbReference>
<keyword evidence="3" id="KW-1185">Reference proteome</keyword>
<dbReference type="Pfam" id="PF05024">
    <property type="entry name" value="Gpi1"/>
    <property type="match status" value="1"/>
</dbReference>
<reference evidence="2" key="2">
    <citation type="submission" date="2021-04" db="EMBL/GenBank/DDBJ databases">
        <authorList>
            <person name="Podell S."/>
        </authorList>
    </citation>
    <scope>NUCLEOTIDE SEQUENCE</scope>
    <source>
        <strain evidence="2">Hildebrandi</strain>
    </source>
</reference>
<keyword evidence="1" id="KW-0472">Membrane</keyword>
<name>A0A9K3LBT1_9STRA</name>
<evidence type="ECO:0000256" key="1">
    <source>
        <dbReference type="SAM" id="Phobius"/>
    </source>
</evidence>
<feature type="transmembrane region" description="Helical" evidence="1">
    <location>
        <begin position="402"/>
        <end position="424"/>
    </location>
</feature>
<gene>
    <name evidence="2" type="ORF">IV203_034653</name>
</gene>
<evidence type="ECO:0000313" key="2">
    <source>
        <dbReference type="EMBL" id="KAG7359555.1"/>
    </source>
</evidence>
<sequence>MTEDGSSSIRSRVLVLPSKRRQRQHVHRPSGWVLGWKIQRDKDKETILVASFLPPGISLTTYQERIAKWQQEQALSPQECTCLTDSLEIVAYWENDSSSIANNVTATLKASIPIIDSSRGYPWWKGDDNDNNIHNARRKHNQLLFYSLDKSNDTGSYLVSQLGYQTDWALLLHRINHCRQVENIILSDTIPSSPVPPPSLSSKMVVAAETQSAGTASTSEFNIEVSSFEKIKRRLLYNSLTFLHWRQCWKDSNCTPLLRCIRACHSFAIDLSTEYPNSAFCCSCCDKPCRIPEQSKLSRIRAARLDTFLSSLLDTMLGLMVCAFLVYTLQNAPHVGTFYLNVRLNAFQVLQDQIGWLETFPAGFKLNVPLTQNMGYEIHNVLHHQGRFLSATLWNPHFCSQYGVPLLAAVSALGGWSTFLAIVVDVWRIENLHVMVMTICFRKLYQAEMYLLSALFRLFRGKKRNILRQRTDSMDYDAMQLLVGTIAFCICVFLWTTLFVYYTFFVLWNWLMNLPVLTVWVAYTMSRSFPWGSLWYRLLHPGWFPQDSYLQFLPVPDASPCIQITVLRPIHRSTASIISSHIADPLRKALLWYLRLFLEVFFPHSSNSSPISLPLEAELISESL</sequence>
<feature type="transmembrane region" description="Helical" evidence="1">
    <location>
        <begin position="481"/>
        <end position="501"/>
    </location>
</feature>
<dbReference type="EMBL" id="JAGRRH010000013">
    <property type="protein sequence ID" value="KAG7359555.1"/>
    <property type="molecule type" value="Genomic_DNA"/>
</dbReference>
<dbReference type="GO" id="GO:0016020">
    <property type="term" value="C:membrane"/>
    <property type="evidence" value="ECO:0007669"/>
    <property type="project" value="InterPro"/>
</dbReference>
<dbReference type="Proteomes" id="UP000693970">
    <property type="component" value="Unassembled WGS sequence"/>
</dbReference>
<keyword evidence="1" id="KW-0812">Transmembrane</keyword>
<dbReference type="PANTHER" id="PTHR21329">
    <property type="entry name" value="PHOSPHATIDYLINOSITOL N-ACETYLGLUCOSAMINYLTRANSFERASE SUBUNIT Q-RELATED"/>
    <property type="match status" value="1"/>
</dbReference>
<keyword evidence="2" id="KW-0808">Transferase</keyword>
<dbReference type="GO" id="GO:0006506">
    <property type="term" value="P:GPI anchor biosynthetic process"/>
    <property type="evidence" value="ECO:0007669"/>
    <property type="project" value="InterPro"/>
</dbReference>
<accession>A0A9K3LBT1</accession>
<dbReference type="OrthoDB" id="70250at2759"/>